<feature type="compositionally biased region" description="Basic and acidic residues" evidence="1">
    <location>
        <begin position="126"/>
        <end position="141"/>
    </location>
</feature>
<sequence length="220" mass="23885">MRPRLSAGEHRGGLGLDGDDQRLRVGGLDGLPRPGDRATGAHTRHEDVHLPIERREDLGPGAGAVCLRVGRIGELVGEEVVGLAGKRARRTDGFVHSAHRLDHVNPRAIEPQQRLSFAAHALRKEDSQVVAPRRADEREGDPGVPGGRLDDRRDAGFNQPVALGGVDHRHADAVLHRAAGIEGLDLRVELDAARACFGPDQACQMDDRRATNELRNVDRD</sequence>
<evidence type="ECO:0000256" key="1">
    <source>
        <dbReference type="SAM" id="MobiDB-lite"/>
    </source>
</evidence>
<dbReference type="EMBL" id="CAFBLQ010000209">
    <property type="protein sequence ID" value="CAB4882567.1"/>
    <property type="molecule type" value="Genomic_DNA"/>
</dbReference>
<feature type="region of interest" description="Disordered" evidence="1">
    <location>
        <begin position="126"/>
        <end position="156"/>
    </location>
</feature>
<accession>A0A6J7EGT7</accession>
<feature type="region of interest" description="Disordered" evidence="1">
    <location>
        <begin position="1"/>
        <end position="44"/>
    </location>
</feature>
<dbReference type="AlphaFoldDB" id="A0A6J7EGT7"/>
<name>A0A6J7EGT7_9ZZZZ</name>
<evidence type="ECO:0000313" key="2">
    <source>
        <dbReference type="EMBL" id="CAB4882567.1"/>
    </source>
</evidence>
<organism evidence="2">
    <name type="scientific">freshwater metagenome</name>
    <dbReference type="NCBI Taxonomy" id="449393"/>
    <lineage>
        <taxon>unclassified sequences</taxon>
        <taxon>metagenomes</taxon>
        <taxon>ecological metagenomes</taxon>
    </lineage>
</organism>
<reference evidence="2" key="1">
    <citation type="submission" date="2020-05" db="EMBL/GenBank/DDBJ databases">
        <authorList>
            <person name="Chiriac C."/>
            <person name="Salcher M."/>
            <person name="Ghai R."/>
            <person name="Kavagutti S V."/>
        </authorList>
    </citation>
    <scope>NUCLEOTIDE SEQUENCE</scope>
</reference>
<gene>
    <name evidence="2" type="ORF">UFOPK3423_01496</name>
</gene>
<protein>
    <submittedName>
        <fullName evidence="2">Unannotated protein</fullName>
    </submittedName>
</protein>
<proteinExistence type="predicted"/>